<feature type="domain" description="VOC" evidence="1">
    <location>
        <begin position="10"/>
        <end position="115"/>
    </location>
</feature>
<dbReference type="InterPro" id="IPR029068">
    <property type="entry name" value="Glyas_Bleomycin-R_OHBP_Dase"/>
</dbReference>
<proteinExistence type="predicted"/>
<evidence type="ECO:0000313" key="3">
    <source>
        <dbReference type="Proteomes" id="UP001500751"/>
    </source>
</evidence>
<evidence type="ECO:0000313" key="2">
    <source>
        <dbReference type="EMBL" id="GAA2040832.1"/>
    </source>
</evidence>
<gene>
    <name evidence="2" type="ORF">GCM10009839_48840</name>
</gene>
<dbReference type="PROSITE" id="PS51819">
    <property type="entry name" value="VOC"/>
    <property type="match status" value="1"/>
</dbReference>
<reference evidence="3" key="1">
    <citation type="journal article" date="2019" name="Int. J. Syst. Evol. Microbiol.">
        <title>The Global Catalogue of Microorganisms (GCM) 10K type strain sequencing project: providing services to taxonomists for standard genome sequencing and annotation.</title>
        <authorList>
            <consortium name="The Broad Institute Genomics Platform"/>
            <consortium name="The Broad Institute Genome Sequencing Center for Infectious Disease"/>
            <person name="Wu L."/>
            <person name="Ma J."/>
        </authorList>
    </citation>
    <scope>NUCLEOTIDE SEQUENCE [LARGE SCALE GENOMIC DNA]</scope>
    <source>
        <strain evidence="3">JCM 16014</strain>
    </source>
</reference>
<dbReference type="InterPro" id="IPR004360">
    <property type="entry name" value="Glyas_Fos-R_dOase_dom"/>
</dbReference>
<keyword evidence="3" id="KW-1185">Reference proteome</keyword>
<protein>
    <submittedName>
        <fullName evidence="2">VOC family protein</fullName>
    </submittedName>
</protein>
<dbReference type="SUPFAM" id="SSF54593">
    <property type="entry name" value="Glyoxalase/Bleomycin resistance protein/Dihydroxybiphenyl dioxygenase"/>
    <property type="match status" value="1"/>
</dbReference>
<dbReference type="InterPro" id="IPR037523">
    <property type="entry name" value="VOC_core"/>
</dbReference>
<evidence type="ECO:0000259" key="1">
    <source>
        <dbReference type="PROSITE" id="PS51819"/>
    </source>
</evidence>
<organism evidence="2 3">
    <name type="scientific">Catenulispora yoronensis</name>
    <dbReference type="NCBI Taxonomy" id="450799"/>
    <lineage>
        <taxon>Bacteria</taxon>
        <taxon>Bacillati</taxon>
        <taxon>Actinomycetota</taxon>
        <taxon>Actinomycetes</taxon>
        <taxon>Catenulisporales</taxon>
        <taxon>Catenulisporaceae</taxon>
        <taxon>Catenulispora</taxon>
    </lineage>
</organism>
<comment type="caution">
    <text evidence="2">The sequence shown here is derived from an EMBL/GenBank/DDBJ whole genome shotgun (WGS) entry which is preliminary data.</text>
</comment>
<accession>A0ABP5GDE9</accession>
<name>A0ABP5GDE9_9ACTN</name>
<dbReference type="Pfam" id="PF00903">
    <property type="entry name" value="Glyoxalase"/>
    <property type="match status" value="1"/>
</dbReference>
<dbReference type="Proteomes" id="UP001500751">
    <property type="component" value="Unassembled WGS sequence"/>
</dbReference>
<dbReference type="Gene3D" id="3.10.180.10">
    <property type="entry name" value="2,3-Dihydroxybiphenyl 1,2-Dioxygenase, domain 1"/>
    <property type="match status" value="1"/>
</dbReference>
<sequence>MGTVTGMSTSIRSQVIPVSDLDAAKAIYTALLGEPHTDQPYYVGYNVDGFEVALAPGDASGGPVAYADVDDLDGMRDTLLAAGATERDAPRQVAPDARVCVLLDKDGNTIGLRGK</sequence>
<dbReference type="EMBL" id="BAAAQN010000030">
    <property type="protein sequence ID" value="GAA2040832.1"/>
    <property type="molecule type" value="Genomic_DNA"/>
</dbReference>